<keyword evidence="5" id="KW-1185">Reference proteome</keyword>
<dbReference type="Proteomes" id="UP000476934">
    <property type="component" value="Unassembled WGS sequence"/>
</dbReference>
<evidence type="ECO:0000313" key="5">
    <source>
        <dbReference type="Proteomes" id="UP000476934"/>
    </source>
</evidence>
<reference evidence="3 5" key="3">
    <citation type="submission" date="2020-03" db="EMBL/GenBank/DDBJ databases">
        <title>Bacillus aquiflavi sp. nov., isolated from yellow water of strong flavor Chinese baijiu in Yibin region of China.</title>
        <authorList>
            <person name="Xie J."/>
        </authorList>
    </citation>
    <scope>NUCLEOTIDE SEQUENCE [LARGE SCALE GENOMIC DNA]</scope>
    <source>
        <strain evidence="3 5">Gsoil 114</strain>
    </source>
</reference>
<dbReference type="Proteomes" id="UP000030588">
    <property type="component" value="Unassembled WGS sequence"/>
</dbReference>
<evidence type="ECO:0000313" key="3">
    <source>
        <dbReference type="EMBL" id="NEY18492.1"/>
    </source>
</evidence>
<feature type="region of interest" description="Disordered" evidence="1">
    <location>
        <begin position="174"/>
        <end position="205"/>
    </location>
</feature>
<organism evidence="2 4">
    <name type="scientific">Heyndrickxia ginsengihumi</name>
    <dbReference type="NCBI Taxonomy" id="363870"/>
    <lineage>
        <taxon>Bacteria</taxon>
        <taxon>Bacillati</taxon>
        <taxon>Bacillota</taxon>
        <taxon>Bacilli</taxon>
        <taxon>Bacillales</taxon>
        <taxon>Bacillaceae</taxon>
        <taxon>Heyndrickxia</taxon>
    </lineage>
</organism>
<accession>A0A0A6VHB1</accession>
<dbReference type="STRING" id="363870.NG54_01635"/>
<dbReference type="EMBL" id="JRUN01000002">
    <property type="protein sequence ID" value="KHD86783.1"/>
    <property type="molecule type" value="Genomic_DNA"/>
</dbReference>
<dbReference type="RefSeq" id="WP_025727424.1">
    <property type="nucleotide sequence ID" value="NZ_JAAIWK010000001.1"/>
</dbReference>
<dbReference type="EMBL" id="JAAIWK010000001">
    <property type="protein sequence ID" value="NEY18492.1"/>
    <property type="molecule type" value="Genomic_DNA"/>
</dbReference>
<evidence type="ECO:0000256" key="1">
    <source>
        <dbReference type="SAM" id="MobiDB-lite"/>
    </source>
</evidence>
<protein>
    <submittedName>
        <fullName evidence="2">Uncharacterized protein</fullName>
    </submittedName>
</protein>
<sequence length="205" mass="23354">MERSISREMKRGQTIAFRIPSDTPDHILRELQKLKEKEKRNFSSKIAEYVVQGVNQTIAKERETVTIPLPQKISKEQRDWLKHEHSEALLGGIVYQLITNPMRATSLFAALMSQSTDIDEALYLQEDSPLIDEQIAQVNHIDEVEELDTGQEGIEQVSASISTDDDLDFLDWSTAMPQKDETEESEENEEDVDDLLGGFLSSMNK</sequence>
<comment type="caution">
    <text evidence="2">The sequence shown here is derived from an EMBL/GenBank/DDBJ whole genome shotgun (WGS) entry which is preliminary data.</text>
</comment>
<feature type="compositionally biased region" description="Acidic residues" evidence="1">
    <location>
        <begin position="181"/>
        <end position="194"/>
    </location>
</feature>
<gene>
    <name evidence="3" type="ORF">G4D61_00730</name>
    <name evidence="2" type="ORF">NG54_01635</name>
</gene>
<reference evidence="3 5" key="2">
    <citation type="submission" date="2020-02" db="EMBL/GenBank/DDBJ databases">
        <authorList>
            <person name="Feng H."/>
        </authorList>
    </citation>
    <scope>NUCLEOTIDE SEQUENCE [LARGE SCALE GENOMIC DNA]</scope>
    <source>
        <strain evidence="3 5">Gsoil 114</strain>
    </source>
</reference>
<proteinExistence type="predicted"/>
<evidence type="ECO:0000313" key="4">
    <source>
        <dbReference type="Proteomes" id="UP000030588"/>
    </source>
</evidence>
<name>A0A0A6VHB1_9BACI</name>
<reference evidence="2 4" key="1">
    <citation type="submission" date="2014-10" db="EMBL/GenBank/DDBJ databases">
        <title>Draft genome of phytase producing Bacillus ginsengihumi strain M2.11.</title>
        <authorList>
            <person name="Toymentseva A."/>
            <person name="Boulygina E.A."/>
            <person name="Kazakov S.V."/>
            <person name="Kayumov I."/>
            <person name="Suleimanova A.D."/>
            <person name="Mardanova A.M."/>
            <person name="Maria S.N."/>
            <person name="Sergey M.Y."/>
            <person name="Sharipova M.R."/>
        </authorList>
    </citation>
    <scope>NUCLEOTIDE SEQUENCE [LARGE SCALE GENOMIC DNA]</scope>
    <source>
        <strain evidence="2 4">M2.11</strain>
    </source>
</reference>
<dbReference type="OrthoDB" id="2691481at2"/>
<dbReference type="AlphaFoldDB" id="A0A0A6VHB1"/>
<evidence type="ECO:0000313" key="2">
    <source>
        <dbReference type="EMBL" id="KHD86783.1"/>
    </source>
</evidence>